<dbReference type="InterPro" id="IPR007627">
    <property type="entry name" value="RNA_pol_sigma70_r2"/>
</dbReference>
<protein>
    <recommendedName>
        <fullName evidence="6">RNA polymerase sigma factor</fullName>
    </recommendedName>
</protein>
<keyword evidence="2 6" id="KW-0805">Transcription regulation</keyword>
<dbReference type="EMBL" id="JAPDNS010000002">
    <property type="protein sequence ID" value="MCW3486422.1"/>
    <property type="molecule type" value="Genomic_DNA"/>
</dbReference>
<comment type="similarity">
    <text evidence="1 6">Belongs to the sigma-70 factor family. ECF subfamily.</text>
</comment>
<dbReference type="RefSeq" id="WP_264733238.1">
    <property type="nucleotide sequence ID" value="NZ_JAPDNR010000001.1"/>
</dbReference>
<feature type="domain" description="RNA polymerase sigma-70 region 2" evidence="7">
    <location>
        <begin position="21"/>
        <end position="87"/>
    </location>
</feature>
<keyword evidence="5 6" id="KW-0804">Transcription</keyword>
<dbReference type="InterPro" id="IPR013324">
    <property type="entry name" value="RNA_pol_sigma_r3/r4-like"/>
</dbReference>
<dbReference type="InterPro" id="IPR014284">
    <property type="entry name" value="RNA_pol_sigma-70_dom"/>
</dbReference>
<organism evidence="8 9">
    <name type="scientific">Chitinophaga nivalis</name>
    <dbReference type="NCBI Taxonomy" id="2991709"/>
    <lineage>
        <taxon>Bacteria</taxon>
        <taxon>Pseudomonadati</taxon>
        <taxon>Bacteroidota</taxon>
        <taxon>Chitinophagia</taxon>
        <taxon>Chitinophagales</taxon>
        <taxon>Chitinophagaceae</taxon>
        <taxon>Chitinophaga</taxon>
    </lineage>
</organism>
<dbReference type="SUPFAM" id="SSF88659">
    <property type="entry name" value="Sigma3 and sigma4 domains of RNA polymerase sigma factors"/>
    <property type="match status" value="1"/>
</dbReference>
<evidence type="ECO:0000256" key="6">
    <source>
        <dbReference type="RuleBase" id="RU000716"/>
    </source>
</evidence>
<dbReference type="PROSITE" id="PS01063">
    <property type="entry name" value="SIGMA70_ECF"/>
    <property type="match status" value="1"/>
</dbReference>
<evidence type="ECO:0000256" key="3">
    <source>
        <dbReference type="ARBA" id="ARBA00023082"/>
    </source>
</evidence>
<evidence type="ECO:0000259" key="7">
    <source>
        <dbReference type="Pfam" id="PF04542"/>
    </source>
</evidence>
<dbReference type="InterPro" id="IPR000838">
    <property type="entry name" value="RNA_pol_sigma70_ECF_CS"/>
</dbReference>
<evidence type="ECO:0000256" key="5">
    <source>
        <dbReference type="ARBA" id="ARBA00023163"/>
    </source>
</evidence>
<proteinExistence type="inferred from homology"/>
<dbReference type="PANTHER" id="PTHR43133:SF8">
    <property type="entry name" value="RNA POLYMERASE SIGMA FACTOR HI_1459-RELATED"/>
    <property type="match status" value="1"/>
</dbReference>
<evidence type="ECO:0000256" key="4">
    <source>
        <dbReference type="ARBA" id="ARBA00023125"/>
    </source>
</evidence>
<evidence type="ECO:0000313" key="9">
    <source>
        <dbReference type="Proteomes" id="UP001207742"/>
    </source>
</evidence>
<accession>A0ABT3IR31</accession>
<dbReference type="InterPro" id="IPR013325">
    <property type="entry name" value="RNA_pol_sigma_r2"/>
</dbReference>
<dbReference type="InterPro" id="IPR039425">
    <property type="entry name" value="RNA_pol_sigma-70-like"/>
</dbReference>
<dbReference type="Proteomes" id="UP001207742">
    <property type="component" value="Unassembled WGS sequence"/>
</dbReference>
<dbReference type="Gene3D" id="1.10.1740.10">
    <property type="match status" value="1"/>
</dbReference>
<comment type="caution">
    <text evidence="8">The sequence shown here is derived from an EMBL/GenBank/DDBJ whole genome shotgun (WGS) entry which is preliminary data.</text>
</comment>
<dbReference type="NCBIfam" id="TIGR02937">
    <property type="entry name" value="sigma70-ECF"/>
    <property type="match status" value="1"/>
</dbReference>
<dbReference type="PANTHER" id="PTHR43133">
    <property type="entry name" value="RNA POLYMERASE ECF-TYPE SIGMA FACTO"/>
    <property type="match status" value="1"/>
</dbReference>
<sequence length="199" mass="22724">MPVNESDSAQEATTGNPATWVKQYAADLFRFALSQTADRELAQDLVQDTFLSALQARAQFRGESSELTWLMSILRNKVADHYRTSGRTVSLDEQLITDSDPHHFFFNEKGHWHKHRAPVAWTKDIPAPGEQSDFFRVLQACMKKLTGIGQAVFNQKYLDEKKSTAICKDLAISTSNYWVIMHRARLQLRACLGKNWFSN</sequence>
<evidence type="ECO:0000313" key="8">
    <source>
        <dbReference type="EMBL" id="MCW3486422.1"/>
    </source>
</evidence>
<dbReference type="Pfam" id="PF04542">
    <property type="entry name" value="Sigma70_r2"/>
    <property type="match status" value="1"/>
</dbReference>
<dbReference type="SUPFAM" id="SSF88946">
    <property type="entry name" value="Sigma2 domain of RNA polymerase sigma factors"/>
    <property type="match status" value="1"/>
</dbReference>
<keyword evidence="3 6" id="KW-0731">Sigma factor</keyword>
<reference evidence="8 9" key="1">
    <citation type="submission" date="2022-10" db="EMBL/GenBank/DDBJ databases">
        <title>Chitinophaga nivalis PC15 sp. nov., isolated from Pyeongchang county, South Korea.</title>
        <authorList>
            <person name="Trinh H.N."/>
        </authorList>
    </citation>
    <scope>NUCLEOTIDE SEQUENCE [LARGE SCALE GENOMIC DNA]</scope>
    <source>
        <strain evidence="8 9">PC14</strain>
    </source>
</reference>
<keyword evidence="9" id="KW-1185">Reference proteome</keyword>
<evidence type="ECO:0000256" key="2">
    <source>
        <dbReference type="ARBA" id="ARBA00023015"/>
    </source>
</evidence>
<name>A0ABT3IR31_9BACT</name>
<keyword evidence="4 6" id="KW-0238">DNA-binding</keyword>
<evidence type="ECO:0000256" key="1">
    <source>
        <dbReference type="ARBA" id="ARBA00010641"/>
    </source>
</evidence>
<gene>
    <name evidence="8" type="ORF">OL497_21150</name>
</gene>